<evidence type="ECO:0000313" key="2">
    <source>
        <dbReference type="EMBL" id="KAK2947403.1"/>
    </source>
</evidence>
<feature type="region of interest" description="Disordered" evidence="1">
    <location>
        <begin position="1"/>
        <end position="38"/>
    </location>
</feature>
<feature type="compositionally biased region" description="Polar residues" evidence="1">
    <location>
        <begin position="85"/>
        <end position="100"/>
    </location>
</feature>
<organism evidence="2 3">
    <name type="scientific">Blattamonas nauphoetae</name>
    <dbReference type="NCBI Taxonomy" id="2049346"/>
    <lineage>
        <taxon>Eukaryota</taxon>
        <taxon>Metamonada</taxon>
        <taxon>Preaxostyla</taxon>
        <taxon>Oxymonadida</taxon>
        <taxon>Blattamonas</taxon>
    </lineage>
</organism>
<feature type="compositionally biased region" description="Low complexity" evidence="1">
    <location>
        <begin position="107"/>
        <end position="123"/>
    </location>
</feature>
<keyword evidence="3" id="KW-1185">Reference proteome</keyword>
<feature type="compositionally biased region" description="Low complexity" evidence="1">
    <location>
        <begin position="201"/>
        <end position="217"/>
    </location>
</feature>
<accession>A0ABQ9X727</accession>
<sequence>MNQQYSKDSKNSIYYDLSPHNLTNSMSQTPSLSSSSLSLETLSEILQPKGNKEFVTREEFDHVVLPLLSRIQDLEIQVKELQLTNSKQQSQQTLCNSSPEPHQKEPSISTSTQSVSSKSTVITFGPPPPRLDESPRHIQHPRPKTKGQSLAIQPRNTFAANTTRQSNSPVFSSLLGPQTNATYSHPTSRLNGSTSPPVFISPASLPFPSSLPQAQLPTSQLLPQMTSFQSSQGTRELSPPGPGPQPALRTNPRS</sequence>
<gene>
    <name evidence="2" type="ORF">BLNAU_17649</name>
</gene>
<feature type="compositionally biased region" description="Polar residues" evidence="1">
    <location>
        <begin position="218"/>
        <end position="235"/>
    </location>
</feature>
<feature type="compositionally biased region" description="Low complexity" evidence="1">
    <location>
        <begin position="25"/>
        <end position="38"/>
    </location>
</feature>
<feature type="compositionally biased region" description="Polar residues" evidence="1">
    <location>
        <begin position="146"/>
        <end position="196"/>
    </location>
</feature>
<reference evidence="2 3" key="1">
    <citation type="journal article" date="2022" name="bioRxiv">
        <title>Genomics of Preaxostyla Flagellates Illuminates Evolutionary Transitions and the Path Towards Mitochondrial Loss.</title>
        <authorList>
            <person name="Novak L.V.F."/>
            <person name="Treitli S.C."/>
            <person name="Pyrih J."/>
            <person name="Halakuc P."/>
            <person name="Pipaliya S.V."/>
            <person name="Vacek V."/>
            <person name="Brzon O."/>
            <person name="Soukal P."/>
            <person name="Eme L."/>
            <person name="Dacks J.B."/>
            <person name="Karnkowska A."/>
            <person name="Elias M."/>
            <person name="Hampl V."/>
        </authorList>
    </citation>
    <scope>NUCLEOTIDE SEQUENCE [LARGE SCALE GENOMIC DNA]</scope>
    <source>
        <strain evidence="2">NAU3</strain>
        <tissue evidence="2">Gut</tissue>
    </source>
</reference>
<dbReference type="Proteomes" id="UP001281761">
    <property type="component" value="Unassembled WGS sequence"/>
</dbReference>
<comment type="caution">
    <text evidence="2">The sequence shown here is derived from an EMBL/GenBank/DDBJ whole genome shotgun (WGS) entry which is preliminary data.</text>
</comment>
<name>A0ABQ9X727_9EUKA</name>
<dbReference type="EMBL" id="JARBJD010000202">
    <property type="protein sequence ID" value="KAK2947403.1"/>
    <property type="molecule type" value="Genomic_DNA"/>
</dbReference>
<feature type="region of interest" description="Disordered" evidence="1">
    <location>
        <begin position="85"/>
        <end position="254"/>
    </location>
</feature>
<evidence type="ECO:0000313" key="3">
    <source>
        <dbReference type="Proteomes" id="UP001281761"/>
    </source>
</evidence>
<proteinExistence type="predicted"/>
<evidence type="ECO:0000256" key="1">
    <source>
        <dbReference type="SAM" id="MobiDB-lite"/>
    </source>
</evidence>
<protein>
    <submittedName>
        <fullName evidence="2">Uncharacterized protein</fullName>
    </submittedName>
</protein>